<dbReference type="EMBL" id="FMZH01000001">
    <property type="protein sequence ID" value="SDC20684.1"/>
    <property type="molecule type" value="Genomic_DNA"/>
</dbReference>
<dbReference type="STRING" id="390242.SAMN04488024_101517"/>
<organism evidence="2 3">
    <name type="scientific">Pedobacter soli</name>
    <dbReference type="NCBI Taxonomy" id="390242"/>
    <lineage>
        <taxon>Bacteria</taxon>
        <taxon>Pseudomonadati</taxon>
        <taxon>Bacteroidota</taxon>
        <taxon>Sphingobacteriia</taxon>
        <taxon>Sphingobacteriales</taxon>
        <taxon>Sphingobacteriaceae</taxon>
        <taxon>Pedobacter</taxon>
    </lineage>
</organism>
<dbReference type="InterPro" id="IPR027843">
    <property type="entry name" value="DUF4440"/>
</dbReference>
<dbReference type="Proteomes" id="UP000199455">
    <property type="component" value="Unassembled WGS sequence"/>
</dbReference>
<feature type="domain" description="DUF4440" evidence="1">
    <location>
        <begin position="5"/>
        <end position="111"/>
    </location>
</feature>
<keyword evidence="3" id="KW-1185">Reference proteome</keyword>
<sequence length="122" mass="13677">MESKVLKLDEQLVAAILNSDVAVLDKLLHNELVFVNHLGMTLTKAEDLAPHTSHDLKISSLAISDRQLQLFGDTAVVVVTKEIKGSYLNQLFESKLKFTRVWKLHEQDWKVIAVSSVPLQVS</sequence>
<gene>
    <name evidence="2" type="ORF">SAMN04488024_101517</name>
</gene>
<evidence type="ECO:0000259" key="1">
    <source>
        <dbReference type="Pfam" id="PF14534"/>
    </source>
</evidence>
<protein>
    <recommendedName>
        <fullName evidence="1">DUF4440 domain-containing protein</fullName>
    </recommendedName>
</protein>
<evidence type="ECO:0000313" key="2">
    <source>
        <dbReference type="EMBL" id="SDC20684.1"/>
    </source>
</evidence>
<dbReference type="SUPFAM" id="SSF54427">
    <property type="entry name" value="NTF2-like"/>
    <property type="match status" value="1"/>
</dbReference>
<proteinExistence type="predicted"/>
<reference evidence="3" key="1">
    <citation type="submission" date="2016-10" db="EMBL/GenBank/DDBJ databases">
        <authorList>
            <person name="Varghese N."/>
            <person name="Submissions S."/>
        </authorList>
    </citation>
    <scope>NUCLEOTIDE SEQUENCE [LARGE SCALE GENOMIC DNA]</scope>
    <source>
        <strain evidence="3">DSM 18609</strain>
    </source>
</reference>
<accession>A0A1G6JPN9</accession>
<evidence type="ECO:0000313" key="3">
    <source>
        <dbReference type="Proteomes" id="UP000199455"/>
    </source>
</evidence>
<dbReference type="RefSeq" id="WP_090764160.1">
    <property type="nucleotide sequence ID" value="NZ_FMZH01000001.1"/>
</dbReference>
<dbReference type="AlphaFoldDB" id="A0A1G6JPN9"/>
<dbReference type="Gene3D" id="3.10.450.50">
    <property type="match status" value="1"/>
</dbReference>
<dbReference type="Pfam" id="PF14534">
    <property type="entry name" value="DUF4440"/>
    <property type="match status" value="1"/>
</dbReference>
<name>A0A1G6JPN9_9SPHI</name>
<dbReference type="InterPro" id="IPR032710">
    <property type="entry name" value="NTF2-like_dom_sf"/>
</dbReference>